<dbReference type="EMBL" id="JBIPKE010000018">
    <property type="protein sequence ID" value="MFH6984771.1"/>
    <property type="molecule type" value="Genomic_DNA"/>
</dbReference>
<comment type="caution">
    <text evidence="1">The sequence shown here is derived from an EMBL/GenBank/DDBJ whole genome shotgun (WGS) entry which is preliminary data.</text>
</comment>
<protein>
    <recommendedName>
        <fullName evidence="3">Sulfotransferase domain-containing protein</fullName>
    </recommendedName>
</protein>
<evidence type="ECO:0000313" key="1">
    <source>
        <dbReference type="EMBL" id="MFH6984771.1"/>
    </source>
</evidence>
<evidence type="ECO:0008006" key="3">
    <source>
        <dbReference type="Google" id="ProtNLM"/>
    </source>
</evidence>
<gene>
    <name evidence="1" type="ORF">ACHKAR_15045</name>
</gene>
<organism evidence="1 2">
    <name type="scientific">Marinoscillum luteum</name>
    <dbReference type="NCBI Taxonomy" id="861051"/>
    <lineage>
        <taxon>Bacteria</taxon>
        <taxon>Pseudomonadati</taxon>
        <taxon>Bacteroidota</taxon>
        <taxon>Cytophagia</taxon>
        <taxon>Cytophagales</taxon>
        <taxon>Reichenbachiellaceae</taxon>
        <taxon>Marinoscillum</taxon>
    </lineage>
</organism>
<dbReference type="Gene3D" id="3.40.50.300">
    <property type="entry name" value="P-loop containing nucleotide triphosphate hydrolases"/>
    <property type="match status" value="1"/>
</dbReference>
<dbReference type="Proteomes" id="UP001610063">
    <property type="component" value="Unassembled WGS sequence"/>
</dbReference>
<evidence type="ECO:0000313" key="2">
    <source>
        <dbReference type="Proteomes" id="UP001610063"/>
    </source>
</evidence>
<accession>A0ABW7NBV8</accession>
<keyword evidence="2" id="KW-1185">Reference proteome</keyword>
<dbReference type="RefSeq" id="WP_159583869.1">
    <property type="nucleotide sequence ID" value="NZ_JBIPKE010000018.1"/>
</dbReference>
<name>A0ABW7NBV8_9BACT</name>
<proteinExistence type="predicted"/>
<reference evidence="1 2" key="1">
    <citation type="journal article" date="2013" name="Int. J. Syst. Evol. Microbiol.">
        <title>Marinoscillum luteum sp. nov., isolated from marine sediment.</title>
        <authorList>
            <person name="Cha I.T."/>
            <person name="Park S.J."/>
            <person name="Kim S.J."/>
            <person name="Kim J.G."/>
            <person name="Jung M.Y."/>
            <person name="Shin K.S."/>
            <person name="Kwon K.K."/>
            <person name="Yang S.H."/>
            <person name="Seo Y.S."/>
            <person name="Rhee S.K."/>
        </authorList>
    </citation>
    <scope>NUCLEOTIDE SEQUENCE [LARGE SCALE GENOMIC DNA]</scope>
    <source>
        <strain evidence="1 2">KCTC 23939</strain>
    </source>
</reference>
<sequence>MKKISTLARSLYHLNLRKIFSHFGIHKILKEHLAKEQSSVTKLSKPIKPRKTEKAIRYIHIGYPKSASTALQRGFFGRHQQLLHLGCGNDSVKGYWDDHGYIDKHVNMALEIDLRFKNDLSYDQAQVKGIFENYFLQSDSNKMVSAVGISNENICFNWHGGIDTTTKAKRLFGIFESGTKILMVVRRQTDLIRSLYKETVRFGYNGSFDDYLKYIWQYQDRNFLSDLNYDRVFNLYAHLFGRENIKVFFFEEMRENSKQFLKRISNELELDDRITHVESEYNEQLTDRELAIKLELNRRFPHSFESGFLHPFDTHRFIPYYTDFLREPRVDNEHYIDYHFRNSLCDLSKKLAPILDIDDINLSWESNYGGLIKDLLNASNQNFKTLTGDSLLEKYNYLSL</sequence>
<dbReference type="SUPFAM" id="SSF52540">
    <property type="entry name" value="P-loop containing nucleoside triphosphate hydrolases"/>
    <property type="match status" value="1"/>
</dbReference>
<dbReference type="InterPro" id="IPR027417">
    <property type="entry name" value="P-loop_NTPase"/>
</dbReference>